<evidence type="ECO:0000256" key="3">
    <source>
        <dbReference type="ARBA" id="ARBA00029540"/>
    </source>
</evidence>
<evidence type="ECO:0000256" key="1">
    <source>
        <dbReference type="ARBA" id="ARBA00008559"/>
    </source>
</evidence>
<dbReference type="SUPFAM" id="SSF46689">
    <property type="entry name" value="Homeodomain-like"/>
    <property type="match status" value="1"/>
</dbReference>
<accession>A0A0F7KHU5</accession>
<comment type="similarity">
    <text evidence="1">Belongs to the transcriptional regulatory Fis family.</text>
</comment>
<dbReference type="RefSeq" id="WP_046850435.1">
    <property type="nucleotide sequence ID" value="NZ_CBDIPD010000079.1"/>
</dbReference>
<sequence length="80" mass="9296">MNTFNENEIACYIRKSIETYLKDLDGERPCSIYEMVIQSVEKPLFELAMDYAEGNQTKAAELLGINRNTLRNKLAKHRIK</sequence>
<dbReference type="Gene3D" id="1.10.10.60">
    <property type="entry name" value="Homeodomain-like"/>
    <property type="match status" value="1"/>
</dbReference>
<dbReference type="AlphaFoldDB" id="A0A0F7KHU5"/>
<proteinExistence type="inferred from homology"/>
<dbReference type="InterPro" id="IPR009057">
    <property type="entry name" value="Homeodomain-like_sf"/>
</dbReference>
<reference evidence="6 9" key="3">
    <citation type="submission" date="2016-10" db="EMBL/GenBank/DDBJ databases">
        <authorList>
            <person name="de Groot N.N."/>
        </authorList>
    </citation>
    <scope>NUCLEOTIDE SEQUENCE [LARGE SCALE GENOMIC DNA]</scope>
    <source>
        <strain evidence="6 9">Nm110</strain>
    </source>
</reference>
<evidence type="ECO:0000313" key="8">
    <source>
        <dbReference type="Proteomes" id="UP000034156"/>
    </source>
</evidence>
<dbReference type="KEGG" id="nco:AAW31_12205"/>
<gene>
    <name evidence="5" type="ORF">AAW31_12205</name>
    <name evidence="7" type="ORF">BCL69_103232</name>
    <name evidence="6" type="ORF">SAMN05421882_10479</name>
</gene>
<evidence type="ECO:0000313" key="7">
    <source>
        <dbReference type="EMBL" id="TYP86354.1"/>
    </source>
</evidence>
<dbReference type="EMBL" id="FNNH01000047">
    <property type="protein sequence ID" value="SDX00432.1"/>
    <property type="molecule type" value="Genomic_DNA"/>
</dbReference>
<dbReference type="PANTHER" id="PTHR47918:SF1">
    <property type="entry name" value="DNA-BINDING PROTEIN FIS"/>
    <property type="match status" value="1"/>
</dbReference>
<dbReference type="OrthoDB" id="9802388at2"/>
<evidence type="ECO:0000313" key="9">
    <source>
        <dbReference type="Proteomes" id="UP000183454"/>
    </source>
</evidence>
<dbReference type="InterPro" id="IPR002197">
    <property type="entry name" value="HTH_Fis"/>
</dbReference>
<dbReference type="EMBL" id="VNHT01000032">
    <property type="protein sequence ID" value="TYP86354.1"/>
    <property type="molecule type" value="Genomic_DNA"/>
</dbReference>
<organism evidence="5 8">
    <name type="scientific">Nitrosomonas communis</name>
    <dbReference type="NCBI Taxonomy" id="44574"/>
    <lineage>
        <taxon>Bacteria</taxon>
        <taxon>Pseudomonadati</taxon>
        <taxon>Pseudomonadota</taxon>
        <taxon>Betaproteobacteria</taxon>
        <taxon>Nitrosomonadales</taxon>
        <taxon>Nitrosomonadaceae</taxon>
        <taxon>Nitrosomonas</taxon>
    </lineage>
</organism>
<evidence type="ECO:0000313" key="5">
    <source>
        <dbReference type="EMBL" id="AKH38389.1"/>
    </source>
</evidence>
<evidence type="ECO:0000313" key="10">
    <source>
        <dbReference type="Proteomes" id="UP000324176"/>
    </source>
</evidence>
<dbReference type="PRINTS" id="PR01590">
    <property type="entry name" value="HTHFIS"/>
</dbReference>
<feature type="domain" description="DNA binding HTH" evidence="4">
    <location>
        <begin position="39"/>
        <end position="77"/>
    </location>
</feature>
<dbReference type="PATRIC" id="fig|44574.3.peg.2961"/>
<dbReference type="InterPro" id="IPR050207">
    <property type="entry name" value="Trans_regulatory_Fis"/>
</dbReference>
<dbReference type="Proteomes" id="UP000183454">
    <property type="component" value="Unassembled WGS sequence"/>
</dbReference>
<dbReference type="InterPro" id="IPR005412">
    <property type="entry name" value="Fis_DNA-bd"/>
</dbReference>
<dbReference type="GO" id="GO:0043565">
    <property type="term" value="F:sequence-specific DNA binding"/>
    <property type="evidence" value="ECO:0007669"/>
    <property type="project" value="InterPro"/>
</dbReference>
<dbReference type="Pfam" id="PF02954">
    <property type="entry name" value="HTH_8"/>
    <property type="match status" value="1"/>
</dbReference>
<evidence type="ECO:0000256" key="2">
    <source>
        <dbReference type="ARBA" id="ARBA00023125"/>
    </source>
</evidence>
<reference evidence="5 8" key="2">
    <citation type="journal article" date="2016" name="Genome Announc.">
        <title>Genome Sequence of Nitrosomonas communis Strain Nm2, a Mesophilic Ammonia-Oxidizing Bacterium Isolated from Mediterranean Soil.</title>
        <authorList>
            <person name="Kozlowski J.A."/>
            <person name="Kits K.D."/>
            <person name="Stein L.Y."/>
        </authorList>
    </citation>
    <scope>NUCLEOTIDE SEQUENCE [LARGE SCALE GENOMIC DNA]</scope>
    <source>
        <strain evidence="5 8">Nm2</strain>
    </source>
</reference>
<protein>
    <recommendedName>
        <fullName evidence="3">Putative Fis-like DNA-binding protein</fullName>
    </recommendedName>
</protein>
<evidence type="ECO:0000259" key="4">
    <source>
        <dbReference type="Pfam" id="PF02954"/>
    </source>
</evidence>
<reference evidence="8" key="1">
    <citation type="submission" date="2015-05" db="EMBL/GenBank/DDBJ databases">
        <title>Draft genome of Nitrosomonas communis strain Nm2.</title>
        <authorList>
            <person name="Kozlowski J.A."/>
            <person name="Kits K.D."/>
            <person name="Stein L.Y."/>
        </authorList>
    </citation>
    <scope>NUCLEOTIDE SEQUENCE [LARGE SCALE GENOMIC DNA]</scope>
    <source>
        <strain evidence="8">Nm2</strain>
    </source>
</reference>
<dbReference type="Proteomes" id="UP000324176">
    <property type="component" value="Unassembled WGS sequence"/>
</dbReference>
<keyword evidence="2" id="KW-0238">DNA-binding</keyword>
<dbReference type="PIRSF" id="PIRSF002097">
    <property type="entry name" value="DNA-binding_Fis"/>
    <property type="match status" value="1"/>
</dbReference>
<evidence type="ECO:0000313" key="6">
    <source>
        <dbReference type="EMBL" id="SDX00432.1"/>
    </source>
</evidence>
<dbReference type="Proteomes" id="UP000034156">
    <property type="component" value="Chromosome"/>
</dbReference>
<keyword evidence="8" id="KW-1185">Reference proteome</keyword>
<dbReference type="GO" id="GO:0006355">
    <property type="term" value="P:regulation of DNA-templated transcription"/>
    <property type="evidence" value="ECO:0007669"/>
    <property type="project" value="InterPro"/>
</dbReference>
<reference evidence="7 10" key="4">
    <citation type="submission" date="2019-07" db="EMBL/GenBank/DDBJ databases">
        <title>Active sludge and wastewater microbial communities from Klosterneuburg, Austria.</title>
        <authorList>
            <person name="Wagner M."/>
        </authorList>
    </citation>
    <scope>NUCLEOTIDE SEQUENCE [LARGE SCALE GENOMIC DNA]</scope>
    <source>
        <strain evidence="7 10">Nm2</strain>
    </source>
</reference>
<dbReference type="PANTHER" id="PTHR47918">
    <property type="entry name" value="DNA-BINDING PROTEIN FIS"/>
    <property type="match status" value="1"/>
</dbReference>
<dbReference type="EMBL" id="CP011451">
    <property type="protein sequence ID" value="AKH38389.1"/>
    <property type="molecule type" value="Genomic_DNA"/>
</dbReference>
<name>A0A0F7KHU5_9PROT</name>